<name>A0AA39SJJ4_ACESA</name>
<protein>
    <submittedName>
        <fullName evidence="2">Uncharacterized protein</fullName>
    </submittedName>
</protein>
<reference evidence="2" key="2">
    <citation type="submission" date="2023-06" db="EMBL/GenBank/DDBJ databases">
        <authorList>
            <person name="Swenson N.G."/>
            <person name="Wegrzyn J.L."/>
            <person name="Mcevoy S.L."/>
        </authorList>
    </citation>
    <scope>NUCLEOTIDE SEQUENCE</scope>
    <source>
        <strain evidence="2">NS2018</strain>
        <tissue evidence="2">Leaf</tissue>
    </source>
</reference>
<evidence type="ECO:0000256" key="1">
    <source>
        <dbReference type="SAM" id="MobiDB-lite"/>
    </source>
</evidence>
<feature type="region of interest" description="Disordered" evidence="1">
    <location>
        <begin position="14"/>
        <end position="48"/>
    </location>
</feature>
<proteinExistence type="predicted"/>
<comment type="caution">
    <text evidence="2">The sequence shown here is derived from an EMBL/GenBank/DDBJ whole genome shotgun (WGS) entry which is preliminary data.</text>
</comment>
<dbReference type="Proteomes" id="UP001168877">
    <property type="component" value="Unassembled WGS sequence"/>
</dbReference>
<dbReference type="AlphaFoldDB" id="A0AA39SJJ4"/>
<sequence>MRINVLAEKEGARLGTEIKNGNDAVSDHPSLECRPSPSSPANSTRKQKELLVSPIRLVTLETKSYRLLRCRSSRSDSDG</sequence>
<keyword evidence="3" id="KW-1185">Reference proteome</keyword>
<organism evidence="2 3">
    <name type="scientific">Acer saccharum</name>
    <name type="common">Sugar maple</name>
    <dbReference type="NCBI Taxonomy" id="4024"/>
    <lineage>
        <taxon>Eukaryota</taxon>
        <taxon>Viridiplantae</taxon>
        <taxon>Streptophyta</taxon>
        <taxon>Embryophyta</taxon>
        <taxon>Tracheophyta</taxon>
        <taxon>Spermatophyta</taxon>
        <taxon>Magnoliopsida</taxon>
        <taxon>eudicotyledons</taxon>
        <taxon>Gunneridae</taxon>
        <taxon>Pentapetalae</taxon>
        <taxon>rosids</taxon>
        <taxon>malvids</taxon>
        <taxon>Sapindales</taxon>
        <taxon>Sapindaceae</taxon>
        <taxon>Hippocastanoideae</taxon>
        <taxon>Acereae</taxon>
        <taxon>Acer</taxon>
    </lineage>
</organism>
<accession>A0AA39SJJ4</accession>
<evidence type="ECO:0000313" key="2">
    <source>
        <dbReference type="EMBL" id="KAK0592088.1"/>
    </source>
</evidence>
<gene>
    <name evidence="2" type="ORF">LWI29_013072</name>
</gene>
<dbReference type="EMBL" id="JAUESC010000380">
    <property type="protein sequence ID" value="KAK0592088.1"/>
    <property type="molecule type" value="Genomic_DNA"/>
</dbReference>
<reference evidence="2" key="1">
    <citation type="journal article" date="2022" name="Plant J.">
        <title>Strategies of tolerance reflected in two North American maple genomes.</title>
        <authorList>
            <person name="McEvoy S.L."/>
            <person name="Sezen U.U."/>
            <person name="Trouern-Trend A."/>
            <person name="McMahon S.M."/>
            <person name="Schaberg P.G."/>
            <person name="Yang J."/>
            <person name="Wegrzyn J.L."/>
            <person name="Swenson N.G."/>
        </authorList>
    </citation>
    <scope>NUCLEOTIDE SEQUENCE</scope>
    <source>
        <strain evidence="2">NS2018</strain>
    </source>
</reference>
<evidence type="ECO:0000313" key="3">
    <source>
        <dbReference type="Proteomes" id="UP001168877"/>
    </source>
</evidence>